<dbReference type="PANTHER" id="PTHR44591">
    <property type="entry name" value="STRESS RESPONSE REGULATOR PROTEIN 1"/>
    <property type="match status" value="1"/>
</dbReference>
<name>A0A2M7AWR6_9BACT</name>
<proteinExistence type="predicted"/>
<comment type="caution">
    <text evidence="4">The sequence shown here is derived from an EMBL/GenBank/DDBJ whole genome shotgun (WGS) entry which is preliminary data.</text>
</comment>
<dbReference type="Pfam" id="PF00072">
    <property type="entry name" value="Response_reg"/>
    <property type="match status" value="1"/>
</dbReference>
<dbReference type="Gene3D" id="3.40.50.2300">
    <property type="match status" value="1"/>
</dbReference>
<dbReference type="InterPro" id="IPR001789">
    <property type="entry name" value="Sig_transdc_resp-reg_receiver"/>
</dbReference>
<feature type="modified residue" description="4-aspartylphosphate" evidence="2">
    <location>
        <position position="60"/>
    </location>
</feature>
<dbReference type="PROSITE" id="PS50110">
    <property type="entry name" value="RESPONSE_REGULATORY"/>
    <property type="match status" value="1"/>
</dbReference>
<evidence type="ECO:0000259" key="3">
    <source>
        <dbReference type="PROSITE" id="PS50110"/>
    </source>
</evidence>
<protein>
    <submittedName>
        <fullName evidence="4">Response regulator</fullName>
    </submittedName>
</protein>
<dbReference type="InterPro" id="IPR050595">
    <property type="entry name" value="Bact_response_regulator"/>
</dbReference>
<reference evidence="5" key="1">
    <citation type="submission" date="2017-09" db="EMBL/GenBank/DDBJ databases">
        <title>Depth-based differentiation of microbial function through sediment-hosted aquifers and enrichment of novel symbionts in the deep terrestrial subsurface.</title>
        <authorList>
            <person name="Probst A.J."/>
            <person name="Ladd B."/>
            <person name="Jarett J.K."/>
            <person name="Geller-Mcgrath D.E."/>
            <person name="Sieber C.M.K."/>
            <person name="Emerson J.B."/>
            <person name="Anantharaman K."/>
            <person name="Thomas B.C."/>
            <person name="Malmstrom R."/>
            <person name="Stieglmeier M."/>
            <person name="Klingl A."/>
            <person name="Woyke T."/>
            <person name="Ryan C.M."/>
            <person name="Banfield J.F."/>
        </authorList>
    </citation>
    <scope>NUCLEOTIDE SEQUENCE [LARGE SCALE GENOMIC DNA]</scope>
</reference>
<dbReference type="AlphaFoldDB" id="A0A2M7AWR6"/>
<evidence type="ECO:0000256" key="2">
    <source>
        <dbReference type="PROSITE-ProRule" id="PRU00169"/>
    </source>
</evidence>
<dbReference type="EMBL" id="PEVY01000056">
    <property type="protein sequence ID" value="PIU75074.1"/>
    <property type="molecule type" value="Genomic_DNA"/>
</dbReference>
<sequence>MSNTKLAESKIRILIVEDEPMLLEMYGIAFRNSSFEILTAVNGHEGWQKIQTAPNMVLLDIKMDDMSGIEILKRIQNDSNLKLKIIVWVLSNVGEETVSQEAIKLGAEEYIMKTKITPSELVAKVKERLKN</sequence>
<dbReference type="InterPro" id="IPR011006">
    <property type="entry name" value="CheY-like_superfamily"/>
</dbReference>
<evidence type="ECO:0000256" key="1">
    <source>
        <dbReference type="ARBA" id="ARBA00022553"/>
    </source>
</evidence>
<dbReference type="Proteomes" id="UP000228775">
    <property type="component" value="Unassembled WGS sequence"/>
</dbReference>
<dbReference type="SUPFAM" id="SSF52172">
    <property type="entry name" value="CheY-like"/>
    <property type="match status" value="1"/>
</dbReference>
<evidence type="ECO:0000313" key="4">
    <source>
        <dbReference type="EMBL" id="PIU75074.1"/>
    </source>
</evidence>
<dbReference type="GO" id="GO:0000160">
    <property type="term" value="P:phosphorelay signal transduction system"/>
    <property type="evidence" value="ECO:0007669"/>
    <property type="project" value="InterPro"/>
</dbReference>
<dbReference type="CDD" id="cd00156">
    <property type="entry name" value="REC"/>
    <property type="match status" value="1"/>
</dbReference>
<gene>
    <name evidence="4" type="ORF">COS76_02735</name>
</gene>
<organism evidence="4 5">
    <name type="scientific">Candidatus Portnoybacteria bacterium CG06_land_8_20_14_3_00_39_12</name>
    <dbReference type="NCBI Taxonomy" id="1974809"/>
    <lineage>
        <taxon>Bacteria</taxon>
        <taxon>Candidatus Portnoyibacteriota</taxon>
    </lineage>
</organism>
<accession>A0A2M7AWR6</accession>
<feature type="domain" description="Response regulatory" evidence="3">
    <location>
        <begin position="12"/>
        <end position="128"/>
    </location>
</feature>
<keyword evidence="1 2" id="KW-0597">Phosphoprotein</keyword>
<dbReference type="SMART" id="SM00448">
    <property type="entry name" value="REC"/>
    <property type="match status" value="1"/>
</dbReference>
<dbReference type="PANTHER" id="PTHR44591:SF3">
    <property type="entry name" value="RESPONSE REGULATORY DOMAIN-CONTAINING PROTEIN"/>
    <property type="match status" value="1"/>
</dbReference>
<evidence type="ECO:0000313" key="5">
    <source>
        <dbReference type="Proteomes" id="UP000228775"/>
    </source>
</evidence>